<keyword evidence="2" id="KW-1185">Reference proteome</keyword>
<dbReference type="OrthoDB" id="583723at2"/>
<evidence type="ECO:0000313" key="1">
    <source>
        <dbReference type="EMBL" id="PSB32479.1"/>
    </source>
</evidence>
<accession>A0A2T1EIB4</accession>
<evidence type="ECO:0000313" key="2">
    <source>
        <dbReference type="Proteomes" id="UP000239576"/>
    </source>
</evidence>
<gene>
    <name evidence="1" type="ORF">C7B82_05670</name>
</gene>
<reference evidence="2" key="1">
    <citation type="submission" date="2018-02" db="EMBL/GenBank/DDBJ databases">
        <authorList>
            <person name="Moore K."/>
            <person name="Momper L."/>
        </authorList>
    </citation>
    <scope>NUCLEOTIDE SEQUENCE [LARGE SCALE GENOMIC DNA]</scope>
    <source>
        <strain evidence="2">ULC18</strain>
    </source>
</reference>
<comment type="caution">
    <text evidence="1">The sequence shown here is derived from an EMBL/GenBank/DDBJ whole genome shotgun (WGS) entry which is preliminary data.</text>
</comment>
<reference evidence="1 2" key="2">
    <citation type="submission" date="2018-03" db="EMBL/GenBank/DDBJ databases">
        <title>The ancient ancestry and fast evolution of plastids.</title>
        <authorList>
            <person name="Moore K.R."/>
            <person name="Magnabosco C."/>
            <person name="Momper L."/>
            <person name="Gold D.A."/>
            <person name="Bosak T."/>
            <person name="Fournier G.P."/>
        </authorList>
    </citation>
    <scope>NUCLEOTIDE SEQUENCE [LARGE SCALE GENOMIC DNA]</scope>
    <source>
        <strain evidence="1 2">ULC18</strain>
    </source>
</reference>
<dbReference type="Proteomes" id="UP000239576">
    <property type="component" value="Unassembled WGS sequence"/>
</dbReference>
<organism evidence="1 2">
    <name type="scientific">Stenomitos frigidus ULC18</name>
    <dbReference type="NCBI Taxonomy" id="2107698"/>
    <lineage>
        <taxon>Bacteria</taxon>
        <taxon>Bacillati</taxon>
        <taxon>Cyanobacteriota</taxon>
        <taxon>Cyanophyceae</taxon>
        <taxon>Leptolyngbyales</taxon>
        <taxon>Leptolyngbyaceae</taxon>
        <taxon>Stenomitos</taxon>
    </lineage>
</organism>
<dbReference type="RefSeq" id="WP_106255342.1">
    <property type="nucleotide sequence ID" value="NZ_CAWNSW010000015.1"/>
</dbReference>
<protein>
    <submittedName>
        <fullName evidence="1">Uncharacterized protein</fullName>
    </submittedName>
</protein>
<dbReference type="AlphaFoldDB" id="A0A2T1EIB4"/>
<name>A0A2T1EIB4_9CYAN</name>
<dbReference type="EMBL" id="PVWK01000027">
    <property type="protein sequence ID" value="PSB32479.1"/>
    <property type="molecule type" value="Genomic_DNA"/>
</dbReference>
<proteinExistence type="predicted"/>
<sequence length="97" mass="11066">MPKLALQVRTNDNLLDLLAKSESLAWVVADDKVQKITHVQIVNFAGTQMIEGVFDRNSSYRVDDEYKRLVVKFLDGHIINCSIQFDGQNPVRYIQGN</sequence>